<evidence type="ECO:0000256" key="1">
    <source>
        <dbReference type="SAM" id="Phobius"/>
    </source>
</evidence>
<comment type="caution">
    <text evidence="2">The sequence shown here is derived from an EMBL/GenBank/DDBJ whole genome shotgun (WGS) entry which is preliminary data.</text>
</comment>
<dbReference type="RefSeq" id="WP_191805686.1">
    <property type="nucleotide sequence ID" value="NZ_JACSQF010000022.1"/>
</dbReference>
<keyword evidence="1" id="KW-1133">Transmembrane helix</keyword>
<gene>
    <name evidence="2" type="ORF">H9641_17440</name>
</gene>
<keyword evidence="1" id="KW-0812">Transmembrane</keyword>
<feature type="transmembrane region" description="Helical" evidence="1">
    <location>
        <begin position="50"/>
        <end position="71"/>
    </location>
</feature>
<feature type="transmembrane region" description="Helical" evidence="1">
    <location>
        <begin position="123"/>
        <end position="144"/>
    </location>
</feature>
<accession>A0ABR8U4N5</accession>
<dbReference type="EMBL" id="JACSQF010000022">
    <property type="protein sequence ID" value="MBD7982484.1"/>
    <property type="molecule type" value="Genomic_DNA"/>
</dbReference>
<keyword evidence="1" id="KW-0472">Membrane</keyword>
<protein>
    <submittedName>
        <fullName evidence="2">Uncharacterized protein</fullName>
    </submittedName>
</protein>
<name>A0ABR8U4N5_9CELL</name>
<feature type="transmembrane region" description="Helical" evidence="1">
    <location>
        <begin position="83"/>
        <end position="116"/>
    </location>
</feature>
<keyword evidence="3" id="KW-1185">Reference proteome</keyword>
<feature type="transmembrane region" description="Helical" evidence="1">
    <location>
        <begin position="150"/>
        <end position="174"/>
    </location>
</feature>
<evidence type="ECO:0000313" key="2">
    <source>
        <dbReference type="EMBL" id="MBD7982484.1"/>
    </source>
</evidence>
<organism evidence="2 3">
    <name type="scientific">Oerskovia merdavium</name>
    <dbReference type="NCBI Taxonomy" id="2762227"/>
    <lineage>
        <taxon>Bacteria</taxon>
        <taxon>Bacillati</taxon>
        <taxon>Actinomycetota</taxon>
        <taxon>Actinomycetes</taxon>
        <taxon>Micrococcales</taxon>
        <taxon>Cellulomonadaceae</taxon>
        <taxon>Oerskovia</taxon>
    </lineage>
</organism>
<dbReference type="Proteomes" id="UP000655570">
    <property type="component" value="Unassembled WGS sequence"/>
</dbReference>
<proteinExistence type="predicted"/>
<evidence type="ECO:0000313" key="3">
    <source>
        <dbReference type="Proteomes" id="UP000655570"/>
    </source>
</evidence>
<feature type="transmembrane region" description="Helical" evidence="1">
    <location>
        <begin position="20"/>
        <end position="38"/>
    </location>
</feature>
<sequence length="185" mass="19159">MATASEYVDAIRTQQRAARHATSLPLLVNGLAMVYLTYLEAAMFGMGDQVLVPALTYGVLLAVMLVQRQLIGVGGGNDGYGVLALALLALLFVPFGLAAVFFVGSAFFLGVGLGVLGWRARSAWLWVPGLVVMAVSPLVSLGTLDNHAAFLGGGVGGMVVCTVGLLGLGIAAFVRERRLAQVVPA</sequence>
<reference evidence="2 3" key="1">
    <citation type="submission" date="2020-08" db="EMBL/GenBank/DDBJ databases">
        <title>A Genomic Blueprint of the Chicken Gut Microbiome.</title>
        <authorList>
            <person name="Gilroy R."/>
            <person name="Ravi A."/>
            <person name="Getino M."/>
            <person name="Pursley I."/>
            <person name="Horton D.L."/>
            <person name="Alikhan N.-F."/>
            <person name="Baker D."/>
            <person name="Gharbi K."/>
            <person name="Hall N."/>
            <person name="Watson M."/>
            <person name="Adriaenssens E.M."/>
            <person name="Foster-Nyarko E."/>
            <person name="Jarju S."/>
            <person name="Secka A."/>
            <person name="Antonio M."/>
            <person name="Oren A."/>
            <person name="Chaudhuri R."/>
            <person name="La Ragione R.M."/>
            <person name="Hildebrand F."/>
            <person name="Pallen M.J."/>
        </authorList>
    </citation>
    <scope>NUCLEOTIDE SEQUENCE [LARGE SCALE GENOMIC DNA]</scope>
    <source>
        <strain evidence="2 3">Sa2CUA9</strain>
    </source>
</reference>